<evidence type="ECO:0000313" key="3">
    <source>
        <dbReference type="Proteomes" id="UP001363151"/>
    </source>
</evidence>
<dbReference type="SUPFAM" id="SSF48371">
    <property type="entry name" value="ARM repeat"/>
    <property type="match status" value="1"/>
</dbReference>
<protein>
    <submittedName>
        <fullName evidence="2">Ubiquitin-protein transferase</fullName>
    </submittedName>
</protein>
<feature type="repeat" description="ARM" evidence="1">
    <location>
        <begin position="43"/>
        <end position="85"/>
    </location>
</feature>
<reference evidence="2 3" key="1">
    <citation type="submission" date="2024-03" db="EMBL/GenBank/DDBJ databases">
        <title>Aureococcus anophagefferens CCMP1851 and Kratosvirus quantuckense: Draft genome of a second virus-susceptible host strain in the model system.</title>
        <authorList>
            <person name="Chase E."/>
            <person name="Truchon A.R."/>
            <person name="Schepens W."/>
            <person name="Wilhelm S.W."/>
        </authorList>
    </citation>
    <scope>NUCLEOTIDE SEQUENCE [LARGE SCALE GENOMIC DNA]</scope>
    <source>
        <strain evidence="2 3">CCMP1851</strain>
    </source>
</reference>
<sequence>MNLGVALTLLRDVGNDEAQEAAARALVLFAVDDCNKAVIAAAGSVPLLVDLVEHGGVGAKEQACWALTNLAVNPCLRRIIAEASGVETLLLAVVEDDGSDLCQAMAAAALANMAWDDDTAAIIMGMGAIDALVDLERSGSALVKEMVAWALGNLACSSPDVRLALAGAGAIPPLIELLRSGTYGARARAGRALAVLTSHMADEKGVLARALEGLGALQDLGQLAGSCGCTPTYKCGPSAHAEFSVIQL</sequence>
<organism evidence="2 3">
    <name type="scientific">Aureococcus anophagefferens</name>
    <name type="common">Harmful bloom alga</name>
    <dbReference type="NCBI Taxonomy" id="44056"/>
    <lineage>
        <taxon>Eukaryota</taxon>
        <taxon>Sar</taxon>
        <taxon>Stramenopiles</taxon>
        <taxon>Ochrophyta</taxon>
        <taxon>Pelagophyceae</taxon>
        <taxon>Pelagomonadales</taxon>
        <taxon>Pelagomonadaceae</taxon>
        <taxon>Aureococcus</taxon>
    </lineage>
</organism>
<name>A0ABR1FWW4_AURAN</name>
<evidence type="ECO:0000256" key="1">
    <source>
        <dbReference type="PROSITE-ProRule" id="PRU00259"/>
    </source>
</evidence>
<accession>A0ABR1FWW4</accession>
<dbReference type="InterPro" id="IPR016024">
    <property type="entry name" value="ARM-type_fold"/>
</dbReference>
<dbReference type="PANTHER" id="PTHR23315">
    <property type="entry name" value="U BOX DOMAIN-CONTAINING"/>
    <property type="match status" value="1"/>
</dbReference>
<dbReference type="EMBL" id="JBBJCI010000211">
    <property type="protein sequence ID" value="KAK7240496.1"/>
    <property type="molecule type" value="Genomic_DNA"/>
</dbReference>
<dbReference type="Pfam" id="PF00514">
    <property type="entry name" value="Arm"/>
    <property type="match status" value="2"/>
</dbReference>
<dbReference type="InterPro" id="IPR011989">
    <property type="entry name" value="ARM-like"/>
</dbReference>
<dbReference type="InterPro" id="IPR000225">
    <property type="entry name" value="Armadillo"/>
</dbReference>
<proteinExistence type="predicted"/>
<dbReference type="GO" id="GO:0016740">
    <property type="term" value="F:transferase activity"/>
    <property type="evidence" value="ECO:0007669"/>
    <property type="project" value="UniProtKB-KW"/>
</dbReference>
<keyword evidence="2" id="KW-0808">Transferase</keyword>
<dbReference type="SMART" id="SM00185">
    <property type="entry name" value="ARM"/>
    <property type="match status" value="4"/>
</dbReference>
<dbReference type="Proteomes" id="UP001363151">
    <property type="component" value="Unassembled WGS sequence"/>
</dbReference>
<dbReference type="PROSITE" id="PS50176">
    <property type="entry name" value="ARM_REPEAT"/>
    <property type="match status" value="1"/>
</dbReference>
<gene>
    <name evidence="2" type="ORF">SO694_00111019</name>
</gene>
<comment type="caution">
    <text evidence="2">The sequence shown here is derived from an EMBL/GenBank/DDBJ whole genome shotgun (WGS) entry which is preliminary data.</text>
</comment>
<keyword evidence="3" id="KW-1185">Reference proteome</keyword>
<dbReference type="Gene3D" id="1.25.10.10">
    <property type="entry name" value="Leucine-rich Repeat Variant"/>
    <property type="match status" value="2"/>
</dbReference>
<evidence type="ECO:0000313" key="2">
    <source>
        <dbReference type="EMBL" id="KAK7240496.1"/>
    </source>
</evidence>
<dbReference type="PANTHER" id="PTHR23315:SF7">
    <property type="entry name" value="U-BOX DOMAIN-CONTAINING PROTEIN 4"/>
    <property type="match status" value="1"/>
</dbReference>